<dbReference type="EMBL" id="AB331650">
    <property type="protein sequence ID" value="BAF95813.1"/>
    <property type="molecule type" value="Genomic_DNA"/>
</dbReference>
<evidence type="ECO:0000256" key="9">
    <source>
        <dbReference type="SAM" id="MobiDB-lite"/>
    </source>
</evidence>
<dbReference type="GO" id="GO:0005198">
    <property type="term" value="F:structural molecule activity"/>
    <property type="evidence" value="ECO:0007669"/>
    <property type="project" value="UniProtKB-UniRule"/>
</dbReference>
<evidence type="ECO:0000256" key="7">
    <source>
        <dbReference type="HAMAP-Rule" id="MF_04002"/>
    </source>
</evidence>
<feature type="compositionally biased region" description="Low complexity" evidence="9">
    <location>
        <begin position="511"/>
        <end position="521"/>
    </location>
</feature>
<evidence type="ECO:0000256" key="5">
    <source>
        <dbReference type="ARBA" id="ARBA00022921"/>
    </source>
</evidence>
<dbReference type="Gene3D" id="2.60.175.20">
    <property type="entry name" value="Major capsid L1 (late) superfamily, Papillomavirus"/>
    <property type="match status" value="2"/>
</dbReference>
<keyword evidence="1 7" id="KW-0167">Capsid protein</keyword>
<gene>
    <name evidence="7 8 10" type="primary">L1</name>
</gene>
<keyword evidence="7" id="KW-1015">Disulfide bond</keyword>
<evidence type="ECO:0000256" key="4">
    <source>
        <dbReference type="ARBA" id="ARBA00022844"/>
    </source>
</evidence>
<dbReference type="GO" id="GO:0039620">
    <property type="term" value="C:T=7 icosahedral viral capsid"/>
    <property type="evidence" value="ECO:0007669"/>
    <property type="project" value="UniProtKB-UniRule"/>
</dbReference>
<comment type="similarity">
    <text evidence="7 8">Belongs to the papillomaviridae L1 protein family.</text>
</comment>
<dbReference type="HAMAP" id="MF_04002">
    <property type="entry name" value="PPV_L1"/>
    <property type="match status" value="1"/>
</dbReference>
<evidence type="ECO:0000313" key="10">
    <source>
        <dbReference type="EMBL" id="BAF95813.1"/>
    </source>
</evidence>
<comment type="subcellular location">
    <subcellularLocation>
        <location evidence="7">Virion</location>
    </subcellularLocation>
    <subcellularLocation>
        <location evidence="7">Host nucleus</location>
    </subcellularLocation>
</comment>
<evidence type="ECO:0000313" key="11">
    <source>
        <dbReference type="Proteomes" id="UP000170803"/>
    </source>
</evidence>
<evidence type="ECO:0000256" key="3">
    <source>
        <dbReference type="ARBA" id="ARBA00022804"/>
    </source>
</evidence>
<evidence type="ECO:0000256" key="6">
    <source>
        <dbReference type="ARBA" id="ARBA00023296"/>
    </source>
</evidence>
<feature type="disulfide bond" description="Interchain (with Cys-457)" evidence="7">
    <location>
        <position position="201"/>
    </location>
</feature>
<dbReference type="GO" id="GO:0075509">
    <property type="term" value="P:endocytosis involved in viral entry into host cell"/>
    <property type="evidence" value="ECO:0007669"/>
    <property type="project" value="UniProtKB-KW"/>
</dbReference>
<organism evidence="10 11">
    <name type="scientific">Bos taurus papillomavirus 9</name>
    <dbReference type="NCBI Taxonomy" id="453460"/>
    <lineage>
        <taxon>Viruses</taxon>
        <taxon>Monodnaviria</taxon>
        <taxon>Shotokuvirae</taxon>
        <taxon>Cossaviricota</taxon>
        <taxon>Papovaviricetes</taxon>
        <taxon>Zurhausenvirales</taxon>
        <taxon>Papillomaviridae</taxon>
        <taxon>Firstpapillomavirinae</taxon>
        <taxon>Xipapillomavirus</taxon>
        <taxon>Xipapillomavirus 1</taxon>
    </lineage>
</organism>
<comment type="function">
    <text evidence="7 8">Forms an icosahedral capsid with a T=7 symmetry and a 50 nm diameter. The capsid is composed of 72 pentamers linked to each other by disulfide bonds and associated with L2 proteins. Binds to heparan sulfate proteoglycans on cell surface of basal layer keratinocytes to provide initial virion attachment. This binding mediates a conformational change in the virus capsid that facilitates efficient infection. The virion enters the host cell via endocytosis. During virus trafficking, L1 protein dissociates from the viral DNA and the genomic DNA is released to the host nucleus. The virion assembly takes place within the cell nucleus. Encapsulates the genomic DNA together with protein L2.</text>
</comment>
<protein>
    <recommendedName>
        <fullName evidence="7 8">Major capsid protein L1</fullName>
    </recommendedName>
</protein>
<feature type="region of interest" description="Disordered" evidence="9">
    <location>
        <begin position="506"/>
        <end position="531"/>
    </location>
</feature>
<proteinExistence type="inferred from homology"/>
<keyword evidence="7" id="KW-1162">Viral penetration into host cytoplasm</keyword>
<dbReference type="Proteomes" id="UP000170803">
    <property type="component" value="Segment"/>
</dbReference>
<keyword evidence="7" id="KW-1048">Host nucleus</keyword>
<feature type="disulfide bond" description="Interchain (with Cys-201)" evidence="7">
    <location>
        <position position="457"/>
    </location>
</feature>
<evidence type="ECO:0000256" key="2">
    <source>
        <dbReference type="ARBA" id="ARBA00022581"/>
    </source>
</evidence>
<keyword evidence="5 7" id="KW-0426">Late protein</keyword>
<comment type="subunit">
    <text evidence="7">Self-assembles into homopentamers. The capsid has an icosahedral symmetry and consists of 72 capsomers, with each capsomer being a pentamer of L1. Interacts with the minor capsid protein L2; this interaction is necessary for viral genome encapsidation. Interacts with protein E2; this interaction enhances E2-dependent replication and transcription activation.</text>
</comment>
<keyword evidence="2 7" id="KW-0945">Host-virus interaction</keyword>
<dbReference type="SUPFAM" id="SSF88648">
    <property type="entry name" value="Group I dsDNA viruses"/>
    <property type="match status" value="1"/>
</dbReference>
<reference evidence="10 11" key="1">
    <citation type="journal article" date="2008" name="J. Gen. Virol.">
        <title>Genomic and phylogenetic analysis of two novel bovine papillomaviruses, BPV-9 and BPV-10.</title>
        <authorList>
            <person name="Hatama S."/>
            <person name="Nobumoto K."/>
            <person name="Kanno T."/>
        </authorList>
    </citation>
    <scope>NUCLEOTIDE SEQUENCE [LARGE SCALE GENOMIC DNA]</scope>
</reference>
<evidence type="ECO:0000256" key="1">
    <source>
        <dbReference type="ARBA" id="ARBA00022561"/>
    </source>
</evidence>
<dbReference type="InterPro" id="IPR011222">
    <property type="entry name" value="dsDNA_vir_gr_I_capsid"/>
</dbReference>
<feature type="compositionally biased region" description="Basic residues" evidence="9">
    <location>
        <begin position="522"/>
        <end position="531"/>
    </location>
</feature>
<keyword evidence="6 7" id="KW-1160">Virus entry into host cell</keyword>
<dbReference type="GO" id="GO:0019062">
    <property type="term" value="P:virion attachment to host cell"/>
    <property type="evidence" value="ECO:0007669"/>
    <property type="project" value="UniProtKB-UniRule"/>
</dbReference>
<dbReference type="InterPro" id="IPR002210">
    <property type="entry name" value="Capsid_L1_Papillomavir"/>
</dbReference>
<keyword evidence="7" id="KW-1164">Virus endocytosis by host</keyword>
<keyword evidence="8" id="KW-1145">T=7 icosahedral capsid protein</keyword>
<dbReference type="PRINTS" id="PR00865">
    <property type="entry name" value="HPVCAPSIDL1"/>
</dbReference>
<dbReference type="Pfam" id="PF00500">
    <property type="entry name" value="Late_protein_L1"/>
    <property type="match status" value="1"/>
</dbReference>
<keyword evidence="4 7" id="KW-0946">Virion</keyword>
<dbReference type="GO" id="GO:0042025">
    <property type="term" value="C:host cell nucleus"/>
    <property type="evidence" value="ECO:0007669"/>
    <property type="project" value="UniProtKB-SubCell"/>
</dbReference>
<sequence length="531" mass="60017">MRTQQLSFYIPACSKNTNINTGSFNVLQMSFWLPSSGKLYLPPPTPVTQFLDTDDFVTRTDIYYHTNTERLLTVGHPYFDLKQGNEVVVPKVSGSQFRVFRLKFPDPNKFSFQNPDVYNPDSQRLVWALRGIEICRGQPLGIGVTGHPAFNKFKDAENSNTNPAQGKDDRVNVCLDPKQVQLFIVGCTPCDGEHWDVAKACTDLKPGDCPPLELVNSTIQDGEMCDTGFGNMNFSTLQKSKSGAPLDIINQVVKYPDFLKMGSDPYGNSMFFYAKREQMYVRHLWSRAGTLGDDIPANGDTNPYFLSGDSALPTSVYFGSPSGSLVSSDQQIYNRPFWIQRAQGSNNGMCWNNELFVTAVDSTRGTNFTISVHTSQPEPLPQDRYAATKFKHYLRHVEEWELSLILQLCVVDLKPEALAHLHSMNPSIIDNWNLGFIQPPNNIEDQYRFINSLATRCPKAADVQEKIDPYKGMRFWDVDLTERFSLNLEQHSLGRKFLFQIGKRAPKRSAPKSVAFSSSSKKAPKRRRKNV</sequence>
<accession>A9CR05</accession>
<dbReference type="InterPro" id="IPR036973">
    <property type="entry name" value="Capsid_L1_sf_Papillomavir"/>
</dbReference>
<name>A9CR05_9PAPI</name>
<evidence type="ECO:0000256" key="8">
    <source>
        <dbReference type="RuleBase" id="RU361248"/>
    </source>
</evidence>
<keyword evidence="3 7" id="KW-1161">Viral attachment to host cell</keyword>